<dbReference type="InterPro" id="IPR017853">
    <property type="entry name" value="GH"/>
</dbReference>
<dbReference type="SUPFAM" id="SSF51445">
    <property type="entry name" value="(Trans)glycosidases"/>
    <property type="match status" value="1"/>
</dbReference>
<dbReference type="GO" id="GO:0008422">
    <property type="term" value="F:beta-glucosidase activity"/>
    <property type="evidence" value="ECO:0007669"/>
    <property type="project" value="TreeGrafter"/>
</dbReference>
<evidence type="ECO:0000256" key="3">
    <source>
        <dbReference type="ARBA" id="ARBA00023295"/>
    </source>
</evidence>
<organism evidence="5">
    <name type="scientific">Streptomyces sp. SID12501</name>
    <dbReference type="NCBI Taxonomy" id="2706042"/>
    <lineage>
        <taxon>Bacteria</taxon>
        <taxon>Bacillati</taxon>
        <taxon>Actinomycetota</taxon>
        <taxon>Actinomycetes</taxon>
        <taxon>Kitasatosporales</taxon>
        <taxon>Streptomycetaceae</taxon>
        <taxon>Streptomyces</taxon>
    </lineage>
</organism>
<dbReference type="PANTHER" id="PTHR10353:SF209">
    <property type="entry name" value="GALACTOLIPID GALACTOSYLTRANSFERASE SFR2, CHLOROPLASTIC"/>
    <property type="match status" value="1"/>
</dbReference>
<name>A0A6B3C9K2_9ACTN</name>
<dbReference type="AlphaFoldDB" id="A0A6B3C9K2"/>
<sequence>IADGVTVQGYLHWSLLDNYEWASGFRPTFGLVGWDPETFERRPKPSLAWLGEQARANALTVR</sequence>
<evidence type="ECO:0000256" key="1">
    <source>
        <dbReference type="ARBA" id="ARBA00010838"/>
    </source>
</evidence>
<dbReference type="EMBL" id="JAAGLU010000526">
    <property type="protein sequence ID" value="NEC93136.1"/>
    <property type="molecule type" value="Genomic_DNA"/>
</dbReference>
<feature type="non-terminal residue" evidence="5">
    <location>
        <position position="1"/>
    </location>
</feature>
<comment type="similarity">
    <text evidence="1 4">Belongs to the glycosyl hydrolase 1 family.</text>
</comment>
<dbReference type="InterPro" id="IPR001360">
    <property type="entry name" value="Glyco_hydro_1"/>
</dbReference>
<dbReference type="RefSeq" id="WP_164325092.1">
    <property type="nucleotide sequence ID" value="NZ_JAAGLU010000526.1"/>
</dbReference>
<dbReference type="Pfam" id="PF00232">
    <property type="entry name" value="Glyco_hydro_1"/>
    <property type="match status" value="1"/>
</dbReference>
<protein>
    <submittedName>
        <fullName evidence="5">Family 1 glycosylhydrolase</fullName>
    </submittedName>
</protein>
<evidence type="ECO:0000256" key="4">
    <source>
        <dbReference type="RuleBase" id="RU003690"/>
    </source>
</evidence>
<dbReference type="Gene3D" id="3.20.20.80">
    <property type="entry name" value="Glycosidases"/>
    <property type="match status" value="1"/>
</dbReference>
<gene>
    <name evidence="5" type="ORF">G3I71_47115</name>
</gene>
<keyword evidence="3" id="KW-0326">Glycosidase</keyword>
<evidence type="ECO:0000313" key="5">
    <source>
        <dbReference type="EMBL" id="NEC93136.1"/>
    </source>
</evidence>
<evidence type="ECO:0000256" key="2">
    <source>
        <dbReference type="ARBA" id="ARBA00022801"/>
    </source>
</evidence>
<reference evidence="5" key="1">
    <citation type="submission" date="2020-01" db="EMBL/GenBank/DDBJ databases">
        <title>Insect and environment-associated Actinomycetes.</title>
        <authorList>
            <person name="Currrie C."/>
            <person name="Chevrette M."/>
            <person name="Carlson C."/>
            <person name="Stubbendieck R."/>
            <person name="Wendt-Pienkowski E."/>
        </authorList>
    </citation>
    <scope>NUCLEOTIDE SEQUENCE</scope>
    <source>
        <strain evidence="5">SID12501</strain>
    </source>
</reference>
<accession>A0A6B3C9K2</accession>
<comment type="caution">
    <text evidence="5">The sequence shown here is derived from an EMBL/GenBank/DDBJ whole genome shotgun (WGS) entry which is preliminary data.</text>
</comment>
<proteinExistence type="inferred from homology"/>
<dbReference type="GO" id="GO:0005975">
    <property type="term" value="P:carbohydrate metabolic process"/>
    <property type="evidence" value="ECO:0007669"/>
    <property type="project" value="InterPro"/>
</dbReference>
<keyword evidence="2 5" id="KW-0378">Hydrolase</keyword>
<dbReference type="PANTHER" id="PTHR10353">
    <property type="entry name" value="GLYCOSYL HYDROLASE"/>
    <property type="match status" value="1"/>
</dbReference>